<keyword evidence="2" id="KW-0560">Oxidoreductase</keyword>
<comment type="similarity">
    <text evidence="1">Belongs to the short-chain dehydrogenases/reductases (SDR) family.</text>
</comment>
<dbReference type="SUPFAM" id="SSF51735">
    <property type="entry name" value="NAD(P)-binding Rossmann-fold domains"/>
    <property type="match status" value="1"/>
</dbReference>
<dbReference type="InterPro" id="IPR002347">
    <property type="entry name" value="SDR_fam"/>
</dbReference>
<dbReference type="PANTHER" id="PTHR24321:SF8">
    <property type="entry name" value="ESTRADIOL 17-BETA-DEHYDROGENASE 8-RELATED"/>
    <property type="match status" value="1"/>
</dbReference>
<dbReference type="PANTHER" id="PTHR24321">
    <property type="entry name" value="DEHYDROGENASES, SHORT CHAIN"/>
    <property type="match status" value="1"/>
</dbReference>
<dbReference type="PRINTS" id="PR00081">
    <property type="entry name" value="GDHRDH"/>
</dbReference>
<evidence type="ECO:0000313" key="3">
    <source>
        <dbReference type="EMBL" id="CAB4604450.1"/>
    </source>
</evidence>
<proteinExistence type="inferred from homology"/>
<protein>
    <submittedName>
        <fullName evidence="3">Unannotated protein</fullName>
    </submittedName>
</protein>
<dbReference type="PROSITE" id="PS00061">
    <property type="entry name" value="ADH_SHORT"/>
    <property type="match status" value="1"/>
</dbReference>
<dbReference type="InterPro" id="IPR020904">
    <property type="entry name" value="Sc_DH/Rdtase_CS"/>
</dbReference>
<dbReference type="Pfam" id="PF13561">
    <property type="entry name" value="adh_short_C2"/>
    <property type="match status" value="1"/>
</dbReference>
<evidence type="ECO:0000256" key="2">
    <source>
        <dbReference type="ARBA" id="ARBA00023002"/>
    </source>
</evidence>
<dbReference type="FunFam" id="3.40.50.720:FF:000084">
    <property type="entry name" value="Short-chain dehydrogenase reductase"/>
    <property type="match status" value="1"/>
</dbReference>
<dbReference type="Gene3D" id="3.40.50.720">
    <property type="entry name" value="NAD(P)-binding Rossmann-like Domain"/>
    <property type="match status" value="1"/>
</dbReference>
<sequence>MTRLSKLSRSIEGKIAIITGAASGMGRATALLFADEGAKVVVIDLNVDAVDAVVSEITTRYGADAAVGFALDVCRTQEVTTMVESVVQMYGGVDIVINNAGVSMGSGSLLNEDDFAEAWDRTIAVNLTAYIYLIRACLVHLKKSTSPRIVNIASTESIVATPTLSAYSASKSGVTGLTRSLAVELGRDGITVNCICPGPINTGMTQGIPEEMKEIYAKRRVSLRRYGEPEEVAHMTLSLCLPAMSFVTGASIVVDGGMTIRHT</sequence>
<organism evidence="3">
    <name type="scientific">freshwater metagenome</name>
    <dbReference type="NCBI Taxonomy" id="449393"/>
    <lineage>
        <taxon>unclassified sequences</taxon>
        <taxon>metagenomes</taxon>
        <taxon>ecological metagenomes</taxon>
    </lineage>
</organism>
<evidence type="ECO:0000256" key="1">
    <source>
        <dbReference type="ARBA" id="ARBA00006484"/>
    </source>
</evidence>
<dbReference type="AlphaFoldDB" id="A0A6J6GVU7"/>
<gene>
    <name evidence="3" type="ORF">UFOPK1820_00965</name>
</gene>
<dbReference type="CDD" id="cd05233">
    <property type="entry name" value="SDR_c"/>
    <property type="match status" value="1"/>
</dbReference>
<dbReference type="PRINTS" id="PR00080">
    <property type="entry name" value="SDRFAMILY"/>
</dbReference>
<dbReference type="InterPro" id="IPR036291">
    <property type="entry name" value="NAD(P)-bd_dom_sf"/>
</dbReference>
<name>A0A6J6GVU7_9ZZZZ</name>
<reference evidence="3" key="1">
    <citation type="submission" date="2020-05" db="EMBL/GenBank/DDBJ databases">
        <authorList>
            <person name="Chiriac C."/>
            <person name="Salcher M."/>
            <person name="Ghai R."/>
            <person name="Kavagutti S V."/>
        </authorList>
    </citation>
    <scope>NUCLEOTIDE SEQUENCE</scope>
</reference>
<dbReference type="EMBL" id="CAEZUK010000158">
    <property type="protein sequence ID" value="CAB4604450.1"/>
    <property type="molecule type" value="Genomic_DNA"/>
</dbReference>
<dbReference type="GO" id="GO:0016491">
    <property type="term" value="F:oxidoreductase activity"/>
    <property type="evidence" value="ECO:0007669"/>
    <property type="project" value="UniProtKB-KW"/>
</dbReference>
<accession>A0A6J6GVU7</accession>